<comment type="caution">
    <text evidence="6">The sequence shown here is derived from an EMBL/GenBank/DDBJ whole genome shotgun (WGS) entry which is preliminary data.</text>
</comment>
<proteinExistence type="predicted"/>
<keyword evidence="3" id="KW-0804">Transcription</keyword>
<dbReference type="Pfam" id="PF00072">
    <property type="entry name" value="Response_reg"/>
    <property type="match status" value="1"/>
</dbReference>
<feature type="modified residue" description="4-aspartylphosphate" evidence="4">
    <location>
        <position position="52"/>
    </location>
</feature>
<dbReference type="InterPro" id="IPR011006">
    <property type="entry name" value="CheY-like_superfamily"/>
</dbReference>
<protein>
    <submittedName>
        <fullName evidence="6">Response regulator</fullName>
    </submittedName>
</protein>
<dbReference type="SUPFAM" id="SSF52172">
    <property type="entry name" value="CheY-like"/>
    <property type="match status" value="1"/>
</dbReference>
<feature type="domain" description="Response regulatory" evidence="5">
    <location>
        <begin position="3"/>
        <end position="116"/>
    </location>
</feature>
<evidence type="ECO:0000259" key="5">
    <source>
        <dbReference type="PROSITE" id="PS50110"/>
    </source>
</evidence>
<dbReference type="InterPro" id="IPR001789">
    <property type="entry name" value="Sig_transdc_resp-reg_receiver"/>
</dbReference>
<evidence type="ECO:0000313" key="6">
    <source>
        <dbReference type="EMBL" id="NDW03493.1"/>
    </source>
</evidence>
<evidence type="ECO:0000256" key="3">
    <source>
        <dbReference type="ARBA" id="ARBA00023163"/>
    </source>
</evidence>
<dbReference type="EMBL" id="JAAAMG010000002">
    <property type="protein sequence ID" value="NDW03493.1"/>
    <property type="molecule type" value="Genomic_DNA"/>
</dbReference>
<dbReference type="PROSITE" id="PS50110">
    <property type="entry name" value="RESPONSE_REGULATORY"/>
    <property type="match status" value="1"/>
</dbReference>
<dbReference type="SMART" id="SM00448">
    <property type="entry name" value="REC"/>
    <property type="match status" value="1"/>
</dbReference>
<gene>
    <name evidence="6" type="ORF">GTK09_03555</name>
</gene>
<accession>A0A6N9SWP2</accession>
<evidence type="ECO:0000256" key="2">
    <source>
        <dbReference type="ARBA" id="ARBA00023015"/>
    </source>
</evidence>
<dbReference type="Proteomes" id="UP000469011">
    <property type="component" value="Unassembled WGS sequence"/>
</dbReference>
<dbReference type="AlphaFoldDB" id="A0A6N9SWP2"/>
<keyword evidence="7" id="KW-1185">Reference proteome</keyword>
<dbReference type="InterPro" id="IPR050595">
    <property type="entry name" value="Bact_response_regulator"/>
</dbReference>
<evidence type="ECO:0000313" key="7">
    <source>
        <dbReference type="Proteomes" id="UP000469011"/>
    </source>
</evidence>
<name>A0A6N9SWP2_9HYPH</name>
<sequence>MARILVVEDEAMLLMLASIALEDHGYEVLSAANGRKGLELARSEHFDAIVTDFMMPEMDGIAMLSALREEGHKVPAIVTTAIPRNQLPRNGEGLFDLYMAKPYNEDLLADSIRKMLGLAAPDEPPSTPAL</sequence>
<evidence type="ECO:0000256" key="1">
    <source>
        <dbReference type="ARBA" id="ARBA00022553"/>
    </source>
</evidence>
<dbReference type="Gene3D" id="3.40.50.2300">
    <property type="match status" value="1"/>
</dbReference>
<reference evidence="6 7" key="1">
    <citation type="submission" date="2020-01" db="EMBL/GenBank/DDBJ databases">
        <title>Jiella pacifica sp. nov.</title>
        <authorList>
            <person name="Xue Z."/>
            <person name="Zhu S."/>
            <person name="Chen J."/>
            <person name="Yang J."/>
        </authorList>
    </citation>
    <scope>NUCLEOTIDE SEQUENCE [LARGE SCALE GENOMIC DNA]</scope>
    <source>
        <strain evidence="6 7">40Bstr34</strain>
    </source>
</reference>
<dbReference type="CDD" id="cd17574">
    <property type="entry name" value="REC_OmpR"/>
    <property type="match status" value="1"/>
</dbReference>
<keyword evidence="1 4" id="KW-0597">Phosphoprotein</keyword>
<dbReference type="PANTHER" id="PTHR44591">
    <property type="entry name" value="STRESS RESPONSE REGULATOR PROTEIN 1"/>
    <property type="match status" value="1"/>
</dbReference>
<dbReference type="GO" id="GO:0000160">
    <property type="term" value="P:phosphorelay signal transduction system"/>
    <property type="evidence" value="ECO:0007669"/>
    <property type="project" value="InterPro"/>
</dbReference>
<organism evidence="6 7">
    <name type="scientific">Jiella pacifica</name>
    <dbReference type="NCBI Taxonomy" id="2696469"/>
    <lineage>
        <taxon>Bacteria</taxon>
        <taxon>Pseudomonadati</taxon>
        <taxon>Pseudomonadota</taxon>
        <taxon>Alphaproteobacteria</taxon>
        <taxon>Hyphomicrobiales</taxon>
        <taxon>Aurantimonadaceae</taxon>
        <taxon>Jiella</taxon>
    </lineage>
</organism>
<dbReference type="PANTHER" id="PTHR44591:SF3">
    <property type="entry name" value="RESPONSE REGULATORY DOMAIN-CONTAINING PROTEIN"/>
    <property type="match status" value="1"/>
</dbReference>
<keyword evidence="2" id="KW-0805">Transcription regulation</keyword>
<evidence type="ECO:0000256" key="4">
    <source>
        <dbReference type="PROSITE-ProRule" id="PRU00169"/>
    </source>
</evidence>
<dbReference type="RefSeq" id="WP_163461122.1">
    <property type="nucleotide sequence ID" value="NZ_JAAAMG010000002.1"/>
</dbReference>